<feature type="transmembrane region" description="Helical" evidence="7">
    <location>
        <begin position="175"/>
        <end position="194"/>
    </location>
</feature>
<feature type="domain" description="EamA" evidence="8">
    <location>
        <begin position="144"/>
        <end position="276"/>
    </location>
</feature>
<sequence>MEATWRWAPVTAIAPIAWGTTYYVTHEYLPATHPLYGAVFRALPSGLLLLLLTRRLPRGGWWWRSLVLGTLNMSVFFALIYLAAQLLPSSVASTIMATSPMVMMLLAWGLVSERPAVTHLAGAAVGVAGVALTVLTGAEAVNGWGVLASVSAMILSSVGFILAKRWSTGVEVLSSTAWQLTAGGLVLLPVAVLAEGAPPAVDAPAIGAYAYVSVIATALAFAAWFTGLRHLPAGTVGLIGLLNPVTGVVVGTLVAAETLTPVQLGGLALTFAGILLGRPVTRRRAAPPTGERAREPVPGHAAR</sequence>
<dbReference type="InterPro" id="IPR050638">
    <property type="entry name" value="AA-Vitamin_Transporters"/>
</dbReference>
<dbReference type="PANTHER" id="PTHR32322:SF2">
    <property type="entry name" value="EAMA DOMAIN-CONTAINING PROTEIN"/>
    <property type="match status" value="1"/>
</dbReference>
<feature type="transmembrane region" description="Helical" evidence="7">
    <location>
        <begin position="262"/>
        <end position="280"/>
    </location>
</feature>
<dbReference type="Proteomes" id="UP000479526">
    <property type="component" value="Unassembled WGS sequence"/>
</dbReference>
<accession>A0A7C9J0W7</accession>
<evidence type="ECO:0000256" key="2">
    <source>
        <dbReference type="ARBA" id="ARBA00007362"/>
    </source>
</evidence>
<keyword evidence="3 7" id="KW-0812">Transmembrane</keyword>
<dbReference type="Pfam" id="PF00892">
    <property type="entry name" value="EamA"/>
    <property type="match status" value="2"/>
</dbReference>
<name>A0A7C9J0W7_9ACTN</name>
<organism evidence="9 10">
    <name type="scientific">Herbidospora solisilvae</name>
    <dbReference type="NCBI Taxonomy" id="2696284"/>
    <lineage>
        <taxon>Bacteria</taxon>
        <taxon>Bacillati</taxon>
        <taxon>Actinomycetota</taxon>
        <taxon>Actinomycetes</taxon>
        <taxon>Streptosporangiales</taxon>
        <taxon>Streptosporangiaceae</taxon>
        <taxon>Herbidospora</taxon>
    </lineage>
</organism>
<dbReference type="EMBL" id="WXEW01000001">
    <property type="protein sequence ID" value="NAS20580.1"/>
    <property type="molecule type" value="Genomic_DNA"/>
</dbReference>
<dbReference type="PANTHER" id="PTHR32322">
    <property type="entry name" value="INNER MEMBRANE TRANSPORTER"/>
    <property type="match status" value="1"/>
</dbReference>
<evidence type="ECO:0000313" key="10">
    <source>
        <dbReference type="Proteomes" id="UP000479526"/>
    </source>
</evidence>
<dbReference type="AlphaFoldDB" id="A0A7C9J0W7"/>
<feature type="transmembrane region" description="Helical" evidence="7">
    <location>
        <begin position="90"/>
        <end position="111"/>
    </location>
</feature>
<feature type="transmembrane region" description="Helical" evidence="7">
    <location>
        <begin position="65"/>
        <end position="84"/>
    </location>
</feature>
<dbReference type="InterPro" id="IPR037185">
    <property type="entry name" value="EmrE-like"/>
</dbReference>
<reference evidence="9 10" key="1">
    <citation type="submission" date="2020-01" db="EMBL/GenBank/DDBJ databases">
        <title>Herbidospora sp. NEAU-GS84 nov., a novel actinomycete isolated from soil.</title>
        <authorList>
            <person name="Han L."/>
        </authorList>
    </citation>
    <scope>NUCLEOTIDE SEQUENCE [LARGE SCALE GENOMIC DNA]</scope>
    <source>
        <strain evidence="9 10">NEAU-GS84</strain>
    </source>
</reference>
<evidence type="ECO:0000256" key="4">
    <source>
        <dbReference type="ARBA" id="ARBA00022989"/>
    </source>
</evidence>
<gene>
    <name evidence="9" type="ORF">GT755_02645</name>
</gene>
<evidence type="ECO:0000256" key="6">
    <source>
        <dbReference type="SAM" id="MobiDB-lite"/>
    </source>
</evidence>
<comment type="subcellular location">
    <subcellularLocation>
        <location evidence="1">Membrane</location>
        <topology evidence="1">Multi-pass membrane protein</topology>
    </subcellularLocation>
</comment>
<protein>
    <submittedName>
        <fullName evidence="9">EamA family transporter</fullName>
    </submittedName>
</protein>
<evidence type="ECO:0000256" key="1">
    <source>
        <dbReference type="ARBA" id="ARBA00004141"/>
    </source>
</evidence>
<feature type="transmembrane region" description="Helical" evidence="7">
    <location>
        <begin position="118"/>
        <end position="138"/>
    </location>
</feature>
<dbReference type="SUPFAM" id="SSF103481">
    <property type="entry name" value="Multidrug resistance efflux transporter EmrE"/>
    <property type="match status" value="2"/>
</dbReference>
<feature type="transmembrane region" description="Helical" evidence="7">
    <location>
        <begin position="237"/>
        <end position="256"/>
    </location>
</feature>
<evidence type="ECO:0000259" key="8">
    <source>
        <dbReference type="Pfam" id="PF00892"/>
    </source>
</evidence>
<dbReference type="Gene3D" id="1.10.3730.20">
    <property type="match status" value="1"/>
</dbReference>
<dbReference type="RefSeq" id="WP_161478066.1">
    <property type="nucleotide sequence ID" value="NZ_WXEW01000001.1"/>
</dbReference>
<feature type="transmembrane region" description="Helical" evidence="7">
    <location>
        <begin position="35"/>
        <end position="53"/>
    </location>
</feature>
<feature type="transmembrane region" description="Helical" evidence="7">
    <location>
        <begin position="144"/>
        <end position="163"/>
    </location>
</feature>
<dbReference type="GO" id="GO:0016020">
    <property type="term" value="C:membrane"/>
    <property type="evidence" value="ECO:0007669"/>
    <property type="project" value="UniProtKB-SubCell"/>
</dbReference>
<feature type="domain" description="EamA" evidence="8">
    <location>
        <begin position="10"/>
        <end position="134"/>
    </location>
</feature>
<evidence type="ECO:0000313" key="9">
    <source>
        <dbReference type="EMBL" id="NAS20580.1"/>
    </source>
</evidence>
<feature type="region of interest" description="Disordered" evidence="6">
    <location>
        <begin position="283"/>
        <end position="303"/>
    </location>
</feature>
<dbReference type="InterPro" id="IPR000620">
    <property type="entry name" value="EamA_dom"/>
</dbReference>
<evidence type="ECO:0000256" key="5">
    <source>
        <dbReference type="ARBA" id="ARBA00023136"/>
    </source>
</evidence>
<feature type="transmembrane region" description="Helical" evidence="7">
    <location>
        <begin position="206"/>
        <end position="225"/>
    </location>
</feature>
<keyword evidence="5 7" id="KW-0472">Membrane</keyword>
<evidence type="ECO:0000256" key="7">
    <source>
        <dbReference type="SAM" id="Phobius"/>
    </source>
</evidence>
<comment type="caution">
    <text evidence="9">The sequence shown here is derived from an EMBL/GenBank/DDBJ whole genome shotgun (WGS) entry which is preliminary data.</text>
</comment>
<comment type="similarity">
    <text evidence="2">Belongs to the EamA transporter family.</text>
</comment>
<keyword evidence="10" id="KW-1185">Reference proteome</keyword>
<evidence type="ECO:0000256" key="3">
    <source>
        <dbReference type="ARBA" id="ARBA00022692"/>
    </source>
</evidence>
<keyword evidence="4 7" id="KW-1133">Transmembrane helix</keyword>
<proteinExistence type="inferred from homology"/>